<evidence type="ECO:0000256" key="3">
    <source>
        <dbReference type="ARBA" id="ARBA00022840"/>
    </source>
</evidence>
<dbReference type="PANTHER" id="PTHR43392">
    <property type="entry name" value="AAA-TYPE ATPASE FAMILY PROTEIN / ANKYRIN REPEAT FAMILY PROTEIN"/>
    <property type="match status" value="1"/>
</dbReference>
<dbReference type="InterPro" id="IPR027417">
    <property type="entry name" value="P-loop_NTPase"/>
</dbReference>
<feature type="domain" description="AAA+ ATPase" evidence="5">
    <location>
        <begin position="669"/>
        <end position="802"/>
    </location>
</feature>
<dbReference type="CDD" id="cd00009">
    <property type="entry name" value="AAA"/>
    <property type="match status" value="1"/>
</dbReference>
<dbReference type="InterPro" id="IPR041627">
    <property type="entry name" value="AAA_lid_6"/>
</dbReference>
<feature type="region of interest" description="Disordered" evidence="4">
    <location>
        <begin position="1"/>
        <end position="43"/>
    </location>
</feature>
<dbReference type="Gene3D" id="1.10.8.60">
    <property type="match status" value="3"/>
</dbReference>
<evidence type="ECO:0000259" key="5">
    <source>
        <dbReference type="SMART" id="SM00382"/>
    </source>
</evidence>
<dbReference type="InterPro" id="IPR050773">
    <property type="entry name" value="CbxX/CfxQ_RuBisCO_ESX"/>
</dbReference>
<feature type="domain" description="AAA+ ATPase" evidence="5">
    <location>
        <begin position="405"/>
        <end position="539"/>
    </location>
</feature>
<dbReference type="PRINTS" id="PR00819">
    <property type="entry name" value="CBXCFQXSUPER"/>
</dbReference>
<reference evidence="6 7" key="1">
    <citation type="submission" date="2021-05" db="EMBL/GenBank/DDBJ databases">
        <title>Fusibacter ferrireducens sp. nov., an anaerobic, sulfur- and Fe-reducing bacterium isolated from the mangrove sediment.</title>
        <authorList>
            <person name="Qiu D."/>
        </authorList>
    </citation>
    <scope>NUCLEOTIDE SEQUENCE [LARGE SCALE GENOMIC DNA]</scope>
    <source>
        <strain evidence="6 7">DSM 12116</strain>
    </source>
</reference>
<evidence type="ECO:0000313" key="7">
    <source>
        <dbReference type="Proteomes" id="UP000746471"/>
    </source>
</evidence>
<gene>
    <name evidence="6" type="ORF">KHM83_08705</name>
</gene>
<keyword evidence="7" id="KW-1185">Reference proteome</keyword>
<dbReference type="InterPro" id="IPR000641">
    <property type="entry name" value="CbxX/CfxQ"/>
</dbReference>
<dbReference type="InterPro" id="IPR003593">
    <property type="entry name" value="AAA+_ATPase"/>
</dbReference>
<dbReference type="Gene3D" id="3.40.50.300">
    <property type="entry name" value="P-loop containing nucleotide triphosphate hydrolases"/>
    <property type="match status" value="3"/>
</dbReference>
<feature type="domain" description="AAA+ ATPase" evidence="5">
    <location>
        <begin position="940"/>
        <end position="1073"/>
    </location>
</feature>
<dbReference type="RefSeq" id="WP_213236616.1">
    <property type="nucleotide sequence ID" value="NZ_JAHBCL010000013.1"/>
</dbReference>
<dbReference type="SUPFAM" id="SSF52540">
    <property type="entry name" value="P-loop containing nucleoside triphosphate hydrolases"/>
    <property type="match status" value="3"/>
</dbReference>
<dbReference type="InterPro" id="IPR003959">
    <property type="entry name" value="ATPase_AAA_core"/>
</dbReference>
<accession>A0ABS5PNJ9</accession>
<dbReference type="PANTHER" id="PTHR43392:SF2">
    <property type="entry name" value="AAA-TYPE ATPASE FAMILY PROTEIN _ ANKYRIN REPEAT FAMILY PROTEIN"/>
    <property type="match status" value="1"/>
</dbReference>
<dbReference type="EMBL" id="JAHBCL010000013">
    <property type="protein sequence ID" value="MBS7526755.1"/>
    <property type="molecule type" value="Genomic_DNA"/>
</dbReference>
<dbReference type="Pfam" id="PF17866">
    <property type="entry name" value="AAA_lid_6"/>
    <property type="match status" value="2"/>
</dbReference>
<protein>
    <submittedName>
        <fullName evidence="6">AAA family ATPase</fullName>
    </submittedName>
</protein>
<sequence length="1166" mass="133882">MINQKNNQDHHKDNHQNNHQNNHQTIHQGDHLNNHNNANNHDNKQHAIGTLFETISTELNTDFIGQESYFEALCQYFLSKLQAGEFGSLLLVGEPNTFKKNSVKSIFSHIDASGLLGRFELVEMDMGHYLFSLGFNVFLTDLMKVFAGGAKGIIFKNVELATDQMHTVLSKITPGGVIKLEKPYTTRDMFMVEVDKNAAEIIDDEKIEVINCPKKFYIFNYNRRPNDTLPQFLENELPQRDTVLYTRALTKAEKLAMMERILNKVLKDIEAAHHVKIQLNTDSQSGKTPVKRLYKYISSFEERENFTFMEYTRYKLGDPLERLLNTVDYPGESIYLYVTNNDIYCRIREERYNLSAYVTASLSEVKYRLHAHTGLKAFKTFMTQIENNHKVQAIRRQMGLKTIPVNLNTVFTGNAGTGKSESAELMYDYLLALAILEKDTFVCVSQSDFMTGDVEKLNDNLTALFEKARGGVLFIDEIASIFGTEESEAFINALSDGYAAYGSQIVMILSGKDDGMLQMLQENALADVFPNRVHFTDYTPNEMYEMAVTYAKQQGYSIDPNVRESLIDLFDQTQIKEKKGLGNARFVRNVIDRAIAELRKNYLYNPDQPLDTLSKQHFNFNFSIDFDLESRLANIIGLDDVKNLLRAQYKLLIAQEKRRSVGVHTEIEQNLNMVFAGNPGTGKTSIARLVAEMLRTMGFLRKGQLIETDRSGFVSDIPGETPKKTEQKFKEALGGILFIDEAYTLANDAIGREAIETLLKLIEDYSKEVIVILAGYTEDMEAFFDVNIGLRSRFPLWTTFKDYKPDELLAMAKHLFKQKGFRISERAEQEMAKNFIDIYENADMQSGNGRLVRNYVENLIRIQSIRIAEEHASAHEMNLIKDNDIERYNFSDRNQDYNFNAMLETYSGNSESKQYLNDMYKLLKINDLRKRFGYTVDLNKYNNLVFTGEMGTGKHKMIDLLGELLTNFGLTKSKFPYELNFEEIIVNLDRGQSLEDTFAKGIGRVILIDNADQLTTYDKFQSMMSAFIKFIDKNRTRTYFILNCSTDGVQNLFASYPSLAYRFPVHIHFENYTPSELYSLVANELAVRGYAFENETGDILKEALEELQQNKFMLLKNGLLAKQFLDYIIRMQSVRIFDEKEGLDNLMVIDAIDITSAKKRFIEKNT</sequence>
<comment type="caution">
    <text evidence="6">The sequence shown here is derived from an EMBL/GenBank/DDBJ whole genome shotgun (WGS) entry which is preliminary data.</text>
</comment>
<evidence type="ECO:0000256" key="2">
    <source>
        <dbReference type="ARBA" id="ARBA00022741"/>
    </source>
</evidence>
<keyword evidence="2" id="KW-0547">Nucleotide-binding</keyword>
<comment type="similarity">
    <text evidence="1">Belongs to the CbxX/CfxQ family.</text>
</comment>
<dbReference type="SMART" id="SM00382">
    <property type="entry name" value="AAA"/>
    <property type="match status" value="3"/>
</dbReference>
<feature type="compositionally biased region" description="Basic and acidic residues" evidence="4">
    <location>
        <begin position="7"/>
        <end position="16"/>
    </location>
</feature>
<proteinExistence type="inferred from homology"/>
<evidence type="ECO:0000256" key="4">
    <source>
        <dbReference type="SAM" id="MobiDB-lite"/>
    </source>
</evidence>
<keyword evidence="3" id="KW-0067">ATP-binding</keyword>
<name>A0ABS5PNJ9_9FIRM</name>
<evidence type="ECO:0000313" key="6">
    <source>
        <dbReference type="EMBL" id="MBS7526755.1"/>
    </source>
</evidence>
<evidence type="ECO:0000256" key="1">
    <source>
        <dbReference type="ARBA" id="ARBA00010378"/>
    </source>
</evidence>
<dbReference type="Pfam" id="PF00004">
    <property type="entry name" value="AAA"/>
    <property type="match status" value="2"/>
</dbReference>
<organism evidence="6 7">
    <name type="scientific">Fusibacter paucivorans</name>
    <dbReference type="NCBI Taxonomy" id="76009"/>
    <lineage>
        <taxon>Bacteria</taxon>
        <taxon>Bacillati</taxon>
        <taxon>Bacillota</taxon>
        <taxon>Clostridia</taxon>
        <taxon>Eubacteriales</taxon>
        <taxon>Eubacteriales Family XII. Incertae Sedis</taxon>
        <taxon>Fusibacter</taxon>
    </lineage>
</organism>
<dbReference type="Proteomes" id="UP000746471">
    <property type="component" value="Unassembled WGS sequence"/>
</dbReference>